<proteinExistence type="predicted"/>
<accession>M1GMR0</accession>
<reference evidence="2" key="1">
    <citation type="journal article" date="2013" name="Appl. Environ. Microbiol.">
        <title>RubisCO Gene Clusters Found in a Metagenome Microarray from Acid Mine Drainage.</title>
        <authorList>
            <person name="Guo X."/>
            <person name="Yin H."/>
            <person name="Cong J."/>
            <person name="Dai Z."/>
            <person name="Liang Y."/>
            <person name="Liu X."/>
        </authorList>
    </citation>
    <scope>NUCLEOTIDE SEQUENCE</scope>
</reference>
<dbReference type="Pfam" id="PF18754">
    <property type="entry name" value="Nmad3"/>
    <property type="match status" value="1"/>
</dbReference>
<organism evidence="2">
    <name type="scientific">uncultured prokaryote</name>
    <dbReference type="NCBI Taxonomy" id="198431"/>
    <lineage>
        <taxon>unclassified sequences</taxon>
        <taxon>environmental samples</taxon>
    </lineage>
</organism>
<dbReference type="InterPro" id="IPR041135">
    <property type="entry name" value="Nmad3"/>
</dbReference>
<name>M1GMR0_9ZZZZ</name>
<sequence>MLLECALRKRWSRLLRRRVRDQSPDFRGPDSGCFPRTACRGHQRLFKKIGRGGLLQAGDLTEIGFRPERVSRSPTLALACVLAVDWFRPAAPKIVKIILSRKGFDSSYGGVPSPVLPGIGPVSLPIPSQAGEPARSYSAAGLPLGDLLSHLSRGKHDAGTLVHFDPDLDPGGRIRSPGWRPAFGQVGGARSHLANHGVGVGDLFLFFGWFRPAERHPDGWRFVPGTASFHALFGWLQVGTVIELPDGDTIHVPGWLAEHPHVAHASRFGGQGNTIYVAADHLQLGGSRVGDAGGRFRQWTDELKLSAEGANRSIWNVPTWLDPRQGRTPLSYHGRPDRWKRHGDKLHLQTVSKGQEFVLDCREYAEGIQWAGHLIERHGIPVEKVRARHS</sequence>
<evidence type="ECO:0000259" key="1">
    <source>
        <dbReference type="Pfam" id="PF18754"/>
    </source>
</evidence>
<evidence type="ECO:0000313" key="2">
    <source>
        <dbReference type="EMBL" id="AGE14140.1"/>
    </source>
</evidence>
<dbReference type="EMBL" id="JQ815896">
    <property type="protein sequence ID" value="AGE14140.1"/>
    <property type="molecule type" value="Genomic_DNA"/>
</dbReference>
<protein>
    <recommendedName>
        <fullName evidence="1">Nucleotide modification associated domain-containing protein</fullName>
    </recommendedName>
</protein>
<feature type="domain" description="Nucleotide modification associated" evidence="1">
    <location>
        <begin position="96"/>
        <end position="360"/>
    </location>
</feature>
<dbReference type="AlphaFoldDB" id="M1GMR0"/>